<dbReference type="GO" id="GO:0009398">
    <property type="term" value="P:FMN biosynthetic process"/>
    <property type="evidence" value="ECO:0007669"/>
    <property type="project" value="TreeGrafter"/>
</dbReference>
<dbReference type="EMBL" id="NBWZ01000001">
    <property type="protein sequence ID" value="RFA10836.1"/>
    <property type="molecule type" value="Genomic_DNA"/>
</dbReference>
<dbReference type="RefSeq" id="WP_116416213.1">
    <property type="nucleotide sequence ID" value="NZ_NBWZ01000001.1"/>
</dbReference>
<proteinExistence type="predicted"/>
<evidence type="ECO:0000256" key="1">
    <source>
        <dbReference type="ARBA" id="ARBA00012105"/>
    </source>
</evidence>
<name>A0A3E0VLP2_9MICO</name>
<dbReference type="EC" id="2.7.1.26" evidence="1"/>
<keyword evidence="6" id="KW-0067">ATP-binding</keyword>
<evidence type="ECO:0000313" key="10">
    <source>
        <dbReference type="Proteomes" id="UP000256486"/>
    </source>
</evidence>
<evidence type="ECO:0000256" key="4">
    <source>
        <dbReference type="ARBA" id="ARBA00022679"/>
    </source>
</evidence>
<protein>
    <recommendedName>
        <fullName evidence="1">riboflavin kinase</fullName>
        <ecNumber evidence="1">2.7.1.26</ecNumber>
    </recommendedName>
</protein>
<evidence type="ECO:0000256" key="5">
    <source>
        <dbReference type="ARBA" id="ARBA00022741"/>
    </source>
</evidence>
<feature type="domain" description="Riboflavin kinase" evidence="8">
    <location>
        <begin position="15"/>
        <end position="143"/>
    </location>
</feature>
<keyword evidence="5" id="KW-0547">Nucleotide-binding</keyword>
<keyword evidence="3" id="KW-0288">FMN</keyword>
<evidence type="ECO:0000256" key="3">
    <source>
        <dbReference type="ARBA" id="ARBA00022643"/>
    </source>
</evidence>
<dbReference type="OrthoDB" id="9803667at2"/>
<comment type="caution">
    <text evidence="9">The sequence shown here is derived from an EMBL/GenBank/DDBJ whole genome shotgun (WGS) entry which is preliminary data.</text>
</comment>
<dbReference type="Proteomes" id="UP000256486">
    <property type="component" value="Unassembled WGS sequence"/>
</dbReference>
<organism evidence="9 10">
    <name type="scientific">Subtercola boreus</name>
    <dbReference type="NCBI Taxonomy" id="120213"/>
    <lineage>
        <taxon>Bacteria</taxon>
        <taxon>Bacillati</taxon>
        <taxon>Actinomycetota</taxon>
        <taxon>Actinomycetes</taxon>
        <taxon>Micrococcales</taxon>
        <taxon>Microbacteriaceae</taxon>
        <taxon>Subtercola</taxon>
    </lineage>
</organism>
<keyword evidence="10" id="KW-1185">Reference proteome</keyword>
<evidence type="ECO:0000313" key="9">
    <source>
        <dbReference type="EMBL" id="RFA10836.1"/>
    </source>
</evidence>
<dbReference type="SUPFAM" id="SSF82114">
    <property type="entry name" value="Riboflavin kinase-like"/>
    <property type="match status" value="1"/>
</dbReference>
<keyword evidence="4" id="KW-0808">Transferase</keyword>
<reference evidence="9 10" key="1">
    <citation type="submission" date="2017-04" db="EMBL/GenBank/DDBJ databases">
        <title>Comparative genome analysis of Subtercola boreus.</title>
        <authorList>
            <person name="Cho Y.-J."/>
            <person name="Cho A."/>
            <person name="Kim O.-S."/>
            <person name="Lee J.-I."/>
        </authorList>
    </citation>
    <scope>NUCLEOTIDE SEQUENCE [LARGE SCALE GENOMIC DNA]</scope>
    <source>
        <strain evidence="9 10">K300</strain>
    </source>
</reference>
<dbReference type="PANTHER" id="PTHR22749">
    <property type="entry name" value="RIBOFLAVIN KINASE/FMN ADENYLYLTRANSFERASE"/>
    <property type="match status" value="1"/>
</dbReference>
<dbReference type="Pfam" id="PF01687">
    <property type="entry name" value="Flavokinase"/>
    <property type="match status" value="1"/>
</dbReference>
<evidence type="ECO:0000256" key="7">
    <source>
        <dbReference type="ARBA" id="ARBA00047880"/>
    </source>
</evidence>
<evidence type="ECO:0000256" key="6">
    <source>
        <dbReference type="ARBA" id="ARBA00022840"/>
    </source>
</evidence>
<dbReference type="PANTHER" id="PTHR22749:SF6">
    <property type="entry name" value="RIBOFLAVIN KINASE"/>
    <property type="match status" value="1"/>
</dbReference>
<dbReference type="SMART" id="SM00904">
    <property type="entry name" value="Flavokinase"/>
    <property type="match status" value="1"/>
</dbReference>
<sequence>MSSLRVSQVHTVDAAAGRHFLVVGEVEHGNAWGRVLGFPTANIPMAADGVDLEGVWAGSVTFTAEGVSQHYVSAVSVGTRPTYYADGILLLEAFLLDFTGDLYGRTLTVALHERIRGQVAYTGSEALIAQLRVDVEQVRSWAADH</sequence>
<dbReference type="GO" id="GO:0005524">
    <property type="term" value="F:ATP binding"/>
    <property type="evidence" value="ECO:0007669"/>
    <property type="project" value="UniProtKB-KW"/>
</dbReference>
<evidence type="ECO:0000256" key="2">
    <source>
        <dbReference type="ARBA" id="ARBA00022630"/>
    </source>
</evidence>
<dbReference type="GO" id="GO:0009231">
    <property type="term" value="P:riboflavin biosynthetic process"/>
    <property type="evidence" value="ECO:0007669"/>
    <property type="project" value="InterPro"/>
</dbReference>
<keyword evidence="2" id="KW-0285">Flavoprotein</keyword>
<dbReference type="AlphaFoldDB" id="A0A3E0VLP2"/>
<evidence type="ECO:0000259" key="8">
    <source>
        <dbReference type="SMART" id="SM00904"/>
    </source>
</evidence>
<comment type="catalytic activity">
    <reaction evidence="7">
        <text>riboflavin + ATP = FMN + ADP + H(+)</text>
        <dbReference type="Rhea" id="RHEA:14357"/>
        <dbReference type="ChEBI" id="CHEBI:15378"/>
        <dbReference type="ChEBI" id="CHEBI:30616"/>
        <dbReference type="ChEBI" id="CHEBI:57986"/>
        <dbReference type="ChEBI" id="CHEBI:58210"/>
        <dbReference type="ChEBI" id="CHEBI:456216"/>
        <dbReference type="EC" id="2.7.1.26"/>
    </reaction>
</comment>
<dbReference type="InterPro" id="IPR023465">
    <property type="entry name" value="Riboflavin_kinase_dom_sf"/>
</dbReference>
<dbReference type="Gene3D" id="2.40.30.30">
    <property type="entry name" value="Riboflavin kinase-like"/>
    <property type="match status" value="1"/>
</dbReference>
<dbReference type="InterPro" id="IPR015865">
    <property type="entry name" value="Riboflavin_kinase_bac/euk"/>
</dbReference>
<dbReference type="InterPro" id="IPR023468">
    <property type="entry name" value="Riboflavin_kinase"/>
</dbReference>
<dbReference type="GO" id="GO:0008531">
    <property type="term" value="F:riboflavin kinase activity"/>
    <property type="evidence" value="ECO:0007669"/>
    <property type="project" value="UniProtKB-EC"/>
</dbReference>
<accession>A0A3E0VLP2</accession>
<gene>
    <name evidence="9" type="ORF">B7R54_17710</name>
</gene>